<keyword evidence="1" id="KW-0235">DNA replication</keyword>
<dbReference type="Pfam" id="PF00772">
    <property type="entry name" value="DnaB"/>
    <property type="match status" value="1"/>
</dbReference>
<evidence type="ECO:0000313" key="5">
    <source>
        <dbReference type="Proteomes" id="UP001205965"/>
    </source>
</evidence>
<gene>
    <name evidence="4" type="ORF">NYP18_07355</name>
</gene>
<name>A0ABT2FWE2_9CORY</name>
<protein>
    <submittedName>
        <fullName evidence="4">GcrE</fullName>
    </submittedName>
</protein>
<feature type="domain" description="DNA helicase DnaB-like N-terminal" evidence="3">
    <location>
        <begin position="15"/>
        <end position="115"/>
    </location>
</feature>
<dbReference type="Proteomes" id="UP001205965">
    <property type="component" value="Unassembled WGS sequence"/>
</dbReference>
<accession>A0ABT2FWE2</accession>
<dbReference type="InterPro" id="IPR016136">
    <property type="entry name" value="DNA_helicase_N/primase_C"/>
</dbReference>
<keyword evidence="2" id="KW-0238">DNA-binding</keyword>
<dbReference type="RefSeq" id="WP_259427527.1">
    <property type="nucleotide sequence ID" value="NZ_JANWTC010000004.1"/>
</dbReference>
<evidence type="ECO:0000256" key="1">
    <source>
        <dbReference type="ARBA" id="ARBA00022705"/>
    </source>
</evidence>
<reference evidence="4 5" key="1">
    <citation type="submission" date="2022-08" db="EMBL/GenBank/DDBJ databases">
        <title>YIM 101645 draft genome.</title>
        <authorList>
            <person name="Chen X."/>
        </authorList>
    </citation>
    <scope>NUCLEOTIDE SEQUENCE [LARGE SCALE GENOMIC DNA]</scope>
    <source>
        <strain evidence="4 5">YIM 101645</strain>
    </source>
</reference>
<organism evidence="4 5">
    <name type="scientific">Corynebacterium lemuris</name>
    <dbReference type="NCBI Taxonomy" id="1859292"/>
    <lineage>
        <taxon>Bacteria</taxon>
        <taxon>Bacillati</taxon>
        <taxon>Actinomycetota</taxon>
        <taxon>Actinomycetes</taxon>
        <taxon>Mycobacteriales</taxon>
        <taxon>Corynebacteriaceae</taxon>
        <taxon>Corynebacterium</taxon>
    </lineage>
</organism>
<evidence type="ECO:0000256" key="2">
    <source>
        <dbReference type="ARBA" id="ARBA00023125"/>
    </source>
</evidence>
<comment type="caution">
    <text evidence="4">The sequence shown here is derived from an EMBL/GenBank/DDBJ whole genome shotgun (WGS) entry which is preliminary data.</text>
</comment>
<dbReference type="SUPFAM" id="SSF48024">
    <property type="entry name" value="N-terminal domain of DnaB helicase"/>
    <property type="match status" value="1"/>
</dbReference>
<dbReference type="EMBL" id="JANWTC010000004">
    <property type="protein sequence ID" value="MCS5479471.1"/>
    <property type="molecule type" value="Genomic_DNA"/>
</dbReference>
<keyword evidence="5" id="KW-1185">Reference proteome</keyword>
<sequence>MVTDGEHVSAALLLDPEALLLCGLMWAGQGHRGSDRVCAVLAGADFYDPHHGRLFELIAKRRAVGQSTDPASLRSALAAQGSAAALPHRTAESILLDLATLGVRGEQVLSYADQVLGASYRRQYQAMAAALVHAGETAPENELFRIMIEHGKAQRAAWNRRQALREPAPGDQ</sequence>
<dbReference type="InterPro" id="IPR036185">
    <property type="entry name" value="DNA_heli_DnaB-like_N_sf"/>
</dbReference>
<dbReference type="Gene3D" id="1.10.860.10">
    <property type="entry name" value="DNAb Helicase, Chain A"/>
    <property type="match status" value="1"/>
</dbReference>
<evidence type="ECO:0000313" key="4">
    <source>
        <dbReference type="EMBL" id="MCS5479471.1"/>
    </source>
</evidence>
<evidence type="ECO:0000259" key="3">
    <source>
        <dbReference type="Pfam" id="PF00772"/>
    </source>
</evidence>
<proteinExistence type="predicted"/>
<dbReference type="InterPro" id="IPR007693">
    <property type="entry name" value="DNA_helicase_DnaB-like_N"/>
</dbReference>